<feature type="region of interest" description="Disordered" evidence="6">
    <location>
        <begin position="268"/>
        <end position="327"/>
    </location>
</feature>
<dbReference type="Pfam" id="PF00096">
    <property type="entry name" value="zf-C2H2"/>
    <property type="match status" value="2"/>
</dbReference>
<evidence type="ECO:0000256" key="2">
    <source>
        <dbReference type="ARBA" id="ARBA00022737"/>
    </source>
</evidence>
<keyword evidence="2" id="KW-0677">Repeat</keyword>
<dbReference type="PANTHER" id="PTHR19818:SF163">
    <property type="entry name" value="C2H2-TYPE DOMAIN-CONTAINING PROTEIN"/>
    <property type="match status" value="1"/>
</dbReference>
<evidence type="ECO:0000256" key="6">
    <source>
        <dbReference type="SAM" id="MobiDB-lite"/>
    </source>
</evidence>
<evidence type="ECO:0000256" key="3">
    <source>
        <dbReference type="ARBA" id="ARBA00022771"/>
    </source>
</evidence>
<dbReference type="Gene3D" id="3.30.160.60">
    <property type="entry name" value="Classic Zinc Finger"/>
    <property type="match status" value="2"/>
</dbReference>
<organism evidence="8 9">
    <name type="scientific">Marasmiellus scandens</name>
    <dbReference type="NCBI Taxonomy" id="2682957"/>
    <lineage>
        <taxon>Eukaryota</taxon>
        <taxon>Fungi</taxon>
        <taxon>Dikarya</taxon>
        <taxon>Basidiomycota</taxon>
        <taxon>Agaricomycotina</taxon>
        <taxon>Agaricomycetes</taxon>
        <taxon>Agaricomycetidae</taxon>
        <taxon>Agaricales</taxon>
        <taxon>Marasmiineae</taxon>
        <taxon>Omphalotaceae</taxon>
        <taxon>Marasmiellus</taxon>
    </lineage>
</organism>
<evidence type="ECO:0000256" key="4">
    <source>
        <dbReference type="ARBA" id="ARBA00022833"/>
    </source>
</evidence>
<feature type="compositionally biased region" description="Polar residues" evidence="6">
    <location>
        <begin position="207"/>
        <end position="230"/>
    </location>
</feature>
<keyword evidence="9" id="KW-1185">Reference proteome</keyword>
<feature type="region of interest" description="Disordered" evidence="6">
    <location>
        <begin position="22"/>
        <end position="69"/>
    </location>
</feature>
<accession>A0ABR1J0P7</accession>
<feature type="compositionally biased region" description="Low complexity" evidence="6">
    <location>
        <begin position="94"/>
        <end position="124"/>
    </location>
</feature>
<dbReference type="Proteomes" id="UP001498398">
    <property type="component" value="Unassembled WGS sequence"/>
</dbReference>
<dbReference type="InterPro" id="IPR036236">
    <property type="entry name" value="Znf_C2H2_sf"/>
</dbReference>
<evidence type="ECO:0000313" key="8">
    <source>
        <dbReference type="EMBL" id="KAK7443770.1"/>
    </source>
</evidence>
<feature type="region of interest" description="Disordered" evidence="6">
    <location>
        <begin position="358"/>
        <end position="395"/>
    </location>
</feature>
<evidence type="ECO:0000256" key="1">
    <source>
        <dbReference type="ARBA" id="ARBA00022723"/>
    </source>
</evidence>
<dbReference type="SUPFAM" id="SSF57667">
    <property type="entry name" value="beta-beta-alpha zinc fingers"/>
    <property type="match status" value="1"/>
</dbReference>
<dbReference type="EMBL" id="JBANRG010000053">
    <property type="protein sequence ID" value="KAK7443770.1"/>
    <property type="molecule type" value="Genomic_DNA"/>
</dbReference>
<keyword evidence="4" id="KW-0862">Zinc</keyword>
<dbReference type="InterPro" id="IPR013087">
    <property type="entry name" value="Znf_C2H2_type"/>
</dbReference>
<feature type="compositionally biased region" description="Low complexity" evidence="6">
    <location>
        <begin position="270"/>
        <end position="280"/>
    </location>
</feature>
<feature type="domain" description="C2H2-type" evidence="7">
    <location>
        <begin position="162"/>
        <end position="191"/>
    </location>
</feature>
<keyword evidence="1" id="KW-0479">Metal-binding</keyword>
<dbReference type="PROSITE" id="PS50157">
    <property type="entry name" value="ZINC_FINGER_C2H2_2"/>
    <property type="match status" value="2"/>
</dbReference>
<dbReference type="PANTHER" id="PTHR19818">
    <property type="entry name" value="ZINC FINGER PROTEIN ZIC AND GLI"/>
    <property type="match status" value="1"/>
</dbReference>
<dbReference type="SMART" id="SM00355">
    <property type="entry name" value="ZnF_C2H2"/>
    <property type="match status" value="2"/>
</dbReference>
<sequence length="478" mass="51638">MPPSVSLPSIHEMFPEHLMNLAAESRRNSDPNPTTKPDYSFDILRSDPSSSSLEHIASSAKPLPRVATQVSWRSGSESISNGSIPAFRVAPSSSSVAVPRPHSASSSAASRQDVPSPSSLASGDLSDDGDEKKHVCTLCSKRFNRPSSLRIHMNTHTGATPFQCPYPGCGRSFNVNSNMRRHYRNHTNAPIPSQSLQQSQSGVQTSLRSSPTFRSLDSVSQAPTLDSKNTAAVRADQLGRRNPPRRPIHSRSPHSDFLILRHDILPRIPSPSSTSTSPTASFPPSPSVSSAYTLTPPPPFSRSRASSSSTSVTVVSSPTSTSASISPTYAQRLPHTLPAPTSKTIFISMSKIGTVPEAYPSGSGSGSRSRFTYSQRPNSLSTSETEADSEEDDEDLTVVDERSIGDRDIELEMLEMDTDPRSQRSYSRSRGRVGGDCLRKERRAERASPYPSGCKYILQPVGKDFTSSSLRSTCSASV</sequence>
<proteinExistence type="predicted"/>
<dbReference type="InterPro" id="IPR050329">
    <property type="entry name" value="GLI_C2H2-zinc-finger"/>
</dbReference>
<feature type="compositionally biased region" description="Basic residues" evidence="6">
    <location>
        <begin position="242"/>
        <end position="252"/>
    </location>
</feature>
<feature type="compositionally biased region" description="Acidic residues" evidence="6">
    <location>
        <begin position="385"/>
        <end position="395"/>
    </location>
</feature>
<feature type="region of interest" description="Disordered" evidence="6">
    <location>
        <begin position="94"/>
        <end position="131"/>
    </location>
</feature>
<feature type="compositionally biased region" description="Low complexity" evidence="6">
    <location>
        <begin position="49"/>
        <end position="59"/>
    </location>
</feature>
<feature type="region of interest" description="Disordered" evidence="6">
    <location>
        <begin position="184"/>
        <end position="256"/>
    </location>
</feature>
<feature type="domain" description="C2H2-type" evidence="7">
    <location>
        <begin position="134"/>
        <end position="161"/>
    </location>
</feature>
<feature type="compositionally biased region" description="Low complexity" evidence="6">
    <location>
        <begin position="301"/>
        <end position="327"/>
    </location>
</feature>
<name>A0ABR1J0P7_9AGAR</name>
<protein>
    <recommendedName>
        <fullName evidence="7">C2H2-type domain-containing protein</fullName>
    </recommendedName>
</protein>
<evidence type="ECO:0000313" key="9">
    <source>
        <dbReference type="Proteomes" id="UP001498398"/>
    </source>
</evidence>
<gene>
    <name evidence="8" type="ORF">VKT23_015554</name>
</gene>
<reference evidence="8 9" key="1">
    <citation type="submission" date="2024-01" db="EMBL/GenBank/DDBJ databases">
        <title>A draft genome for the cacao thread blight pathogen Marasmiellus scandens.</title>
        <authorList>
            <person name="Baruah I.K."/>
            <person name="Leung J."/>
            <person name="Bukari Y."/>
            <person name="Amoako-Attah I."/>
            <person name="Meinhardt L.W."/>
            <person name="Bailey B.A."/>
            <person name="Cohen S.P."/>
        </authorList>
    </citation>
    <scope>NUCLEOTIDE SEQUENCE [LARGE SCALE GENOMIC DNA]</scope>
    <source>
        <strain evidence="8 9">GH-19</strain>
    </source>
</reference>
<dbReference type="PROSITE" id="PS00028">
    <property type="entry name" value="ZINC_FINGER_C2H2_1"/>
    <property type="match status" value="2"/>
</dbReference>
<keyword evidence="3 5" id="KW-0863">Zinc-finger</keyword>
<comment type="caution">
    <text evidence="8">The sequence shown here is derived from an EMBL/GenBank/DDBJ whole genome shotgun (WGS) entry which is preliminary data.</text>
</comment>
<evidence type="ECO:0000256" key="5">
    <source>
        <dbReference type="PROSITE-ProRule" id="PRU00042"/>
    </source>
</evidence>
<feature type="compositionally biased region" description="Low complexity" evidence="6">
    <location>
        <begin position="193"/>
        <end position="206"/>
    </location>
</feature>
<evidence type="ECO:0000259" key="7">
    <source>
        <dbReference type="PROSITE" id="PS50157"/>
    </source>
</evidence>